<proteinExistence type="inferred from homology"/>
<evidence type="ECO:0000256" key="5">
    <source>
        <dbReference type="ARBA" id="ARBA00022839"/>
    </source>
</evidence>
<sequence>MAGAKKQNIKESLGKLEQIVGWFEKQTDVDVEEGLEKVKEGAVLIKELKGRLREVENEFQEIKAEISAEE</sequence>
<organism evidence="7 8">
    <name type="scientific">Candidatus Vogelbacteria bacterium CG10_big_fil_rev_8_21_14_0_10_51_16</name>
    <dbReference type="NCBI Taxonomy" id="1975045"/>
    <lineage>
        <taxon>Bacteria</taxon>
        <taxon>Candidatus Vogeliibacteriota</taxon>
    </lineage>
</organism>
<dbReference type="AlphaFoldDB" id="A0A2H0RE40"/>
<keyword evidence="4" id="KW-0378">Hydrolase</keyword>
<dbReference type="SUPFAM" id="SSF116842">
    <property type="entry name" value="XseB-like"/>
    <property type="match status" value="1"/>
</dbReference>
<dbReference type="Proteomes" id="UP000228767">
    <property type="component" value="Unassembled WGS sequence"/>
</dbReference>
<dbReference type="GO" id="GO:0009318">
    <property type="term" value="C:exodeoxyribonuclease VII complex"/>
    <property type="evidence" value="ECO:0007669"/>
    <property type="project" value="InterPro"/>
</dbReference>
<dbReference type="GO" id="GO:0008855">
    <property type="term" value="F:exodeoxyribonuclease VII activity"/>
    <property type="evidence" value="ECO:0007669"/>
    <property type="project" value="InterPro"/>
</dbReference>
<keyword evidence="6" id="KW-0175">Coiled coil</keyword>
<keyword evidence="2" id="KW-0963">Cytoplasm</keyword>
<gene>
    <name evidence="7" type="ORF">COV10_03195</name>
</gene>
<dbReference type="InterPro" id="IPR003761">
    <property type="entry name" value="Exonuc_VII_S"/>
</dbReference>
<comment type="similarity">
    <text evidence="1">Belongs to the XseB family.</text>
</comment>
<protein>
    <submittedName>
        <fullName evidence="7">Uncharacterized protein</fullName>
    </submittedName>
</protein>
<evidence type="ECO:0000256" key="3">
    <source>
        <dbReference type="ARBA" id="ARBA00022722"/>
    </source>
</evidence>
<reference evidence="7 8" key="1">
    <citation type="submission" date="2017-09" db="EMBL/GenBank/DDBJ databases">
        <title>Depth-based differentiation of microbial function through sediment-hosted aquifers and enrichment of novel symbionts in the deep terrestrial subsurface.</title>
        <authorList>
            <person name="Probst A.J."/>
            <person name="Ladd B."/>
            <person name="Jarett J.K."/>
            <person name="Geller-Mcgrath D.E."/>
            <person name="Sieber C.M."/>
            <person name="Emerson J.B."/>
            <person name="Anantharaman K."/>
            <person name="Thomas B.C."/>
            <person name="Malmstrom R."/>
            <person name="Stieglmeier M."/>
            <person name="Klingl A."/>
            <person name="Woyke T."/>
            <person name="Ryan C.M."/>
            <person name="Banfield J.F."/>
        </authorList>
    </citation>
    <scope>NUCLEOTIDE SEQUENCE [LARGE SCALE GENOMIC DNA]</scope>
    <source>
        <strain evidence="7">CG10_big_fil_rev_8_21_14_0_10_51_16</strain>
    </source>
</reference>
<evidence type="ECO:0000256" key="2">
    <source>
        <dbReference type="ARBA" id="ARBA00022490"/>
    </source>
</evidence>
<evidence type="ECO:0000313" key="8">
    <source>
        <dbReference type="Proteomes" id="UP000228767"/>
    </source>
</evidence>
<keyword evidence="3" id="KW-0540">Nuclease</keyword>
<evidence type="ECO:0000256" key="1">
    <source>
        <dbReference type="ARBA" id="ARBA00009998"/>
    </source>
</evidence>
<feature type="coiled-coil region" evidence="6">
    <location>
        <begin position="38"/>
        <end position="65"/>
    </location>
</feature>
<evidence type="ECO:0000313" key="7">
    <source>
        <dbReference type="EMBL" id="PIR44737.1"/>
    </source>
</evidence>
<dbReference type="GO" id="GO:0006308">
    <property type="term" value="P:DNA catabolic process"/>
    <property type="evidence" value="ECO:0007669"/>
    <property type="project" value="InterPro"/>
</dbReference>
<evidence type="ECO:0000256" key="4">
    <source>
        <dbReference type="ARBA" id="ARBA00022801"/>
    </source>
</evidence>
<dbReference type="Gene3D" id="1.10.287.1040">
    <property type="entry name" value="Exonuclease VII, small subunit"/>
    <property type="match status" value="1"/>
</dbReference>
<dbReference type="InterPro" id="IPR037004">
    <property type="entry name" value="Exonuc_VII_ssu_sf"/>
</dbReference>
<dbReference type="EMBL" id="PCYI01000020">
    <property type="protein sequence ID" value="PIR44737.1"/>
    <property type="molecule type" value="Genomic_DNA"/>
</dbReference>
<accession>A0A2H0RE40</accession>
<name>A0A2H0RE40_9BACT</name>
<evidence type="ECO:0000256" key="6">
    <source>
        <dbReference type="SAM" id="Coils"/>
    </source>
</evidence>
<dbReference type="Pfam" id="PF02609">
    <property type="entry name" value="Exonuc_VII_S"/>
    <property type="match status" value="1"/>
</dbReference>
<keyword evidence="5" id="KW-0269">Exonuclease</keyword>
<comment type="caution">
    <text evidence="7">The sequence shown here is derived from an EMBL/GenBank/DDBJ whole genome shotgun (WGS) entry which is preliminary data.</text>
</comment>